<comment type="caution">
    <text evidence="2">The sequence shown here is derived from an EMBL/GenBank/DDBJ whole genome shotgun (WGS) entry which is preliminary data.</text>
</comment>
<name>A0A4C1TER2_EUMVA</name>
<organism evidence="2 3">
    <name type="scientific">Eumeta variegata</name>
    <name type="common">Bagworm moth</name>
    <name type="synonym">Eumeta japonica</name>
    <dbReference type="NCBI Taxonomy" id="151549"/>
    <lineage>
        <taxon>Eukaryota</taxon>
        <taxon>Metazoa</taxon>
        <taxon>Ecdysozoa</taxon>
        <taxon>Arthropoda</taxon>
        <taxon>Hexapoda</taxon>
        <taxon>Insecta</taxon>
        <taxon>Pterygota</taxon>
        <taxon>Neoptera</taxon>
        <taxon>Endopterygota</taxon>
        <taxon>Lepidoptera</taxon>
        <taxon>Glossata</taxon>
        <taxon>Ditrysia</taxon>
        <taxon>Tineoidea</taxon>
        <taxon>Psychidae</taxon>
        <taxon>Oiketicinae</taxon>
        <taxon>Eumeta</taxon>
    </lineage>
</organism>
<reference evidence="2 3" key="1">
    <citation type="journal article" date="2019" name="Commun. Biol.">
        <title>The bagworm genome reveals a unique fibroin gene that provides high tensile strength.</title>
        <authorList>
            <person name="Kono N."/>
            <person name="Nakamura H."/>
            <person name="Ohtoshi R."/>
            <person name="Tomita M."/>
            <person name="Numata K."/>
            <person name="Arakawa K."/>
        </authorList>
    </citation>
    <scope>NUCLEOTIDE SEQUENCE [LARGE SCALE GENOMIC DNA]</scope>
</reference>
<dbReference type="AlphaFoldDB" id="A0A4C1TER2"/>
<sequence>MVSSHAHAYRTLPVLNLGESNQGYSPGASTKEDPHNRDFRKKIQIQTSSTTKYIQPSQIRSWLEIFFSVQMSETIHKGGSSLRARESTLNISLLLLKCKYPEPYIQNIRRGRARRPGAPRISLTGARRRTVKHLISDRRRTADGGCPAAHNAARPPPARPARPRRRGQLN</sequence>
<accession>A0A4C1TER2</accession>
<dbReference type="Proteomes" id="UP000299102">
    <property type="component" value="Unassembled WGS sequence"/>
</dbReference>
<proteinExistence type="predicted"/>
<evidence type="ECO:0000256" key="1">
    <source>
        <dbReference type="SAM" id="MobiDB-lite"/>
    </source>
</evidence>
<feature type="compositionally biased region" description="Basic residues" evidence="1">
    <location>
        <begin position="161"/>
        <end position="170"/>
    </location>
</feature>
<gene>
    <name evidence="2" type="ORF">EVAR_79332_1</name>
</gene>
<evidence type="ECO:0000313" key="2">
    <source>
        <dbReference type="EMBL" id="GBP12999.1"/>
    </source>
</evidence>
<evidence type="ECO:0000313" key="3">
    <source>
        <dbReference type="Proteomes" id="UP000299102"/>
    </source>
</evidence>
<keyword evidence="3" id="KW-1185">Reference proteome</keyword>
<feature type="region of interest" description="Disordered" evidence="1">
    <location>
        <begin position="137"/>
        <end position="170"/>
    </location>
</feature>
<protein>
    <submittedName>
        <fullName evidence="2">Uncharacterized protein</fullName>
    </submittedName>
</protein>
<dbReference type="EMBL" id="BGZK01000054">
    <property type="protein sequence ID" value="GBP12999.1"/>
    <property type="molecule type" value="Genomic_DNA"/>
</dbReference>